<proteinExistence type="inferred from homology"/>
<evidence type="ECO:0000313" key="3">
    <source>
        <dbReference type="EMBL" id="ETO06729.1"/>
    </source>
</evidence>
<dbReference type="Pfam" id="PF13561">
    <property type="entry name" value="adh_short_C2"/>
    <property type="match status" value="1"/>
</dbReference>
<organism evidence="3 4">
    <name type="scientific">Reticulomyxa filosa</name>
    <dbReference type="NCBI Taxonomy" id="46433"/>
    <lineage>
        <taxon>Eukaryota</taxon>
        <taxon>Sar</taxon>
        <taxon>Rhizaria</taxon>
        <taxon>Retaria</taxon>
        <taxon>Foraminifera</taxon>
        <taxon>Monothalamids</taxon>
        <taxon>Reticulomyxidae</taxon>
        <taxon>Reticulomyxa</taxon>
    </lineage>
</organism>
<dbReference type="PRINTS" id="PR00080">
    <property type="entry name" value="SDRFAMILY"/>
</dbReference>
<dbReference type="Proteomes" id="UP000023152">
    <property type="component" value="Unassembled WGS sequence"/>
</dbReference>
<keyword evidence="4" id="KW-1185">Reference proteome</keyword>
<comment type="similarity">
    <text evidence="1">Belongs to the short-chain dehydrogenases/reductases (SDR) family.</text>
</comment>
<dbReference type="PANTHER" id="PTHR43943:SF2">
    <property type="entry name" value="DEHYDROGENASE_REDUCTASE 4"/>
    <property type="match status" value="1"/>
</dbReference>
<protein>
    <submittedName>
        <fullName evidence="3">Dehydrogenase/reductase SDR family member 4</fullName>
    </submittedName>
</protein>
<dbReference type="PRINTS" id="PR00081">
    <property type="entry name" value="GDHRDH"/>
</dbReference>
<dbReference type="NCBIfam" id="NF005559">
    <property type="entry name" value="PRK07231.1"/>
    <property type="match status" value="1"/>
</dbReference>
<comment type="caution">
    <text evidence="3">The sequence shown here is derived from an EMBL/GenBank/DDBJ whole genome shotgun (WGS) entry which is preliminary data.</text>
</comment>
<dbReference type="SUPFAM" id="SSF51735">
    <property type="entry name" value="NAD(P)-binding Rossmann-fold domains"/>
    <property type="match status" value="1"/>
</dbReference>
<accession>X6LYM2</accession>
<evidence type="ECO:0000256" key="1">
    <source>
        <dbReference type="ARBA" id="ARBA00006484"/>
    </source>
</evidence>
<dbReference type="PANTHER" id="PTHR43943">
    <property type="entry name" value="DEHYDROGENASE/REDUCTASE (SDR FAMILY) MEMBER 4"/>
    <property type="match status" value="1"/>
</dbReference>
<evidence type="ECO:0000313" key="4">
    <source>
        <dbReference type="Proteomes" id="UP000023152"/>
    </source>
</evidence>
<dbReference type="OrthoDB" id="1669814at2759"/>
<dbReference type="Gene3D" id="3.40.50.720">
    <property type="entry name" value="NAD(P)-binding Rossmann-like Domain"/>
    <property type="match status" value="1"/>
</dbReference>
<name>X6LYM2_RETFI</name>
<dbReference type="InterPro" id="IPR002347">
    <property type="entry name" value="SDR_fam"/>
</dbReference>
<keyword evidence="2" id="KW-1133">Transmembrane helix</keyword>
<evidence type="ECO:0000256" key="2">
    <source>
        <dbReference type="SAM" id="Phobius"/>
    </source>
</evidence>
<feature type="transmembrane region" description="Helical" evidence="2">
    <location>
        <begin position="189"/>
        <end position="206"/>
    </location>
</feature>
<reference evidence="3 4" key="1">
    <citation type="journal article" date="2013" name="Curr. Biol.">
        <title>The Genome of the Foraminiferan Reticulomyxa filosa.</title>
        <authorList>
            <person name="Glockner G."/>
            <person name="Hulsmann N."/>
            <person name="Schleicher M."/>
            <person name="Noegel A.A."/>
            <person name="Eichinger L."/>
            <person name="Gallinger C."/>
            <person name="Pawlowski J."/>
            <person name="Sierra R."/>
            <person name="Euteneuer U."/>
            <person name="Pillet L."/>
            <person name="Moustafa A."/>
            <person name="Platzer M."/>
            <person name="Groth M."/>
            <person name="Szafranski K."/>
            <person name="Schliwa M."/>
        </authorList>
    </citation>
    <scope>NUCLEOTIDE SEQUENCE [LARGE SCALE GENOMIC DNA]</scope>
</reference>
<sequence length="345" mass="38107">MLFLFCNFFENKNYDQRSNVFAFYQRDLLLSADELFYLLEQFFPFDMFNLQNSVPRPVKFHFALKHPLKKKKKNNNNNNKMSSRFAGKVAVVTGSTAGIGKAIAHRLAEEGATVVITSRKAESVEKEVKELTSKGRKAVGMASHQGSVADVQKLIDFVISKCGRLDIVVVNAASNVHFGSMMSATEKQWVYFFFFFLVILYFCKIFEVNVKGSFFLVQKAHPHLKKVKGSVVLVSSIGAYESEPTLGIYNASKTALLGLTHGLSKELGRDGIRVNCIAPGLIPTKFSDALVSNKIARDLMVSRTSLNRLGTPEDCAGVVAFLCSEDAAYITGETIAIAGGTRSRL</sequence>
<dbReference type="EMBL" id="ASPP01026846">
    <property type="protein sequence ID" value="ETO06729.1"/>
    <property type="molecule type" value="Genomic_DNA"/>
</dbReference>
<dbReference type="AlphaFoldDB" id="X6LYM2"/>
<keyword evidence="2" id="KW-0472">Membrane</keyword>
<dbReference type="PROSITE" id="PS00061">
    <property type="entry name" value="ADH_SHORT"/>
    <property type="match status" value="1"/>
</dbReference>
<dbReference type="FunFam" id="3.40.50.720:FF:000084">
    <property type="entry name" value="Short-chain dehydrogenase reductase"/>
    <property type="match status" value="1"/>
</dbReference>
<dbReference type="InterPro" id="IPR036291">
    <property type="entry name" value="NAD(P)-bd_dom_sf"/>
</dbReference>
<gene>
    <name evidence="3" type="ORF">RFI_30662</name>
</gene>
<dbReference type="OMA" id="WEVANVI"/>
<dbReference type="InterPro" id="IPR020904">
    <property type="entry name" value="Sc_DH/Rdtase_CS"/>
</dbReference>
<keyword evidence="2" id="KW-0812">Transmembrane</keyword>